<dbReference type="NCBIfam" id="TIGR04131">
    <property type="entry name" value="Bac_Flav_CTERM"/>
    <property type="match status" value="1"/>
</dbReference>
<name>A0ABV9P462_9FLAO</name>
<evidence type="ECO:0000313" key="2">
    <source>
        <dbReference type="EMBL" id="MFC4739421.1"/>
    </source>
</evidence>
<evidence type="ECO:0000256" key="1">
    <source>
        <dbReference type="SAM" id="SignalP"/>
    </source>
</evidence>
<comment type="caution">
    <text evidence="2">The sequence shown here is derived from an EMBL/GenBank/DDBJ whole genome shotgun (WGS) entry which is preliminary data.</text>
</comment>
<gene>
    <name evidence="2" type="ORF">ACFO3U_05395</name>
</gene>
<proteinExistence type="predicted"/>
<protein>
    <submittedName>
        <fullName evidence="2">Gliding motility-associated C-terminal domain-containing protein</fullName>
    </submittedName>
</protein>
<organism evidence="2 3">
    <name type="scientific">Flavobacterium ponti</name>
    <dbReference type="NCBI Taxonomy" id="665133"/>
    <lineage>
        <taxon>Bacteria</taxon>
        <taxon>Pseudomonadati</taxon>
        <taxon>Bacteroidota</taxon>
        <taxon>Flavobacteriia</taxon>
        <taxon>Flavobacteriales</taxon>
        <taxon>Flavobacteriaceae</taxon>
        <taxon>Flavobacterium</taxon>
    </lineage>
</organism>
<feature type="chain" id="PRO_5047225173" evidence="1">
    <location>
        <begin position="23"/>
        <end position="1339"/>
    </location>
</feature>
<dbReference type="Gene3D" id="2.60.40.10">
    <property type="entry name" value="Immunoglobulins"/>
    <property type="match status" value="3"/>
</dbReference>
<keyword evidence="3" id="KW-1185">Reference proteome</keyword>
<accession>A0ABV9P462</accession>
<dbReference type="Proteomes" id="UP001595885">
    <property type="component" value="Unassembled WGS sequence"/>
</dbReference>
<evidence type="ECO:0000313" key="3">
    <source>
        <dbReference type="Proteomes" id="UP001595885"/>
    </source>
</evidence>
<dbReference type="RefSeq" id="WP_379738864.1">
    <property type="nucleotide sequence ID" value="NZ_JBHSGW010000004.1"/>
</dbReference>
<dbReference type="Pfam" id="PF13585">
    <property type="entry name" value="CHU_C"/>
    <property type="match status" value="1"/>
</dbReference>
<dbReference type="InterPro" id="IPR013783">
    <property type="entry name" value="Ig-like_fold"/>
</dbReference>
<feature type="signal peptide" evidence="1">
    <location>
        <begin position="1"/>
        <end position="22"/>
    </location>
</feature>
<reference evidence="3" key="1">
    <citation type="journal article" date="2019" name="Int. J. Syst. Evol. Microbiol.">
        <title>The Global Catalogue of Microorganisms (GCM) 10K type strain sequencing project: providing services to taxonomists for standard genome sequencing and annotation.</title>
        <authorList>
            <consortium name="The Broad Institute Genomics Platform"/>
            <consortium name="The Broad Institute Genome Sequencing Center for Infectious Disease"/>
            <person name="Wu L."/>
            <person name="Ma J."/>
        </authorList>
    </citation>
    <scope>NUCLEOTIDE SEQUENCE [LARGE SCALE GENOMIC DNA]</scope>
    <source>
        <strain evidence="3">CCUG 50349</strain>
    </source>
</reference>
<dbReference type="EMBL" id="JBHSGW010000004">
    <property type="protein sequence ID" value="MFC4739421.1"/>
    <property type="molecule type" value="Genomic_DNA"/>
</dbReference>
<keyword evidence="1" id="KW-0732">Signal</keyword>
<dbReference type="InterPro" id="IPR026341">
    <property type="entry name" value="T9SS_type_B"/>
</dbReference>
<sequence>MGRKILFTFFVFLFFSNQKTLALDLQLTVTNETCTGNGSLAFTVTNQTSGVPIFYSVYLLPNTTTPIATVSGSSYGGLVAGNYLVIASQTVNGVQTTASQTATIANNIIPLTFSITGTNILCGNDGTITVSASATAVSYQIIAGPITTGVQASNVFTGLVAGIYNIRVVDNCGDGTVQAFTLLTTTSSLQIFQPVLLQILGCNSISVSHNISSGSGTQIVYPLTIQTTIIPPTGPQIVTNQVISSGTSFNLTIPTSNNQSYPYNLLITDGCGNIYTLNNNNVTFTPIEISDPSLDVSSTATCTAVNVVHTLDLDDTNVFLYPITVQTTIHPPAGADIILNQTISSGTTSINLAIPMENNVSYAYDVLLTDACGNTYVLNNNSIEFNISLEAITGIAGCNDNFVELALLNFVPPYNLNFITFPPGFNPSSYNTNFPGPYNDGSTFFGGLGNSLPPGTYVVEVIDSCGTISQVTFVILPPQTTIVEDLTVPSECGLSAGSISLFFNPIKEIDSVILTAAPSSYSNPVPQDVSTFIGTNNVFLLENIPAGTYSFTLTDVCGNTYTHNATVDAIAGNIGVGYRPGCTLDMTSIVINVQNSIITYAEILEAPASFAFALPYNISSNIASNGSLYMNSLPGGQYKFRVIDNCGFDRTKISVVEGLNAGNTSINIAENCGSFNLQLAHTSNGNYISSFWLQKYNATNGVWEHPSTGFDYIPGNSLNATNAVQLTNNANNINLAYSGLFRIVKMFFNYSNGSSSLNRCIVVLDEFEFQGGPKIIDAYAFPCLNNTQEVVIIATGLPPLQYSITLKDGLPFVVSNGTSNTFSGLAPATYNFKVEDVCGNFVNRLFDVNLLPEPEIIASNLCNGTNGQLEIQDFPFVTYEWYNTLNPTVILSTSNILQFSPFNSASDTGTYAVQLSTTNANSCINQTIEYTISPNGFNPNAGADNASSICRENTQISLNSFLANPHDNGGIWTDSNGDPVSATINPTDYAVGNHIFTYTVNGFCAVSDEATITITIKDLPASPVLSAPSPICVGDDVLLEASLITNATYFWTGPSGFTSTHQNPLITSFDSTNDGTYFVYVTVDGCNSATEQMVVNSNPIPDFSIDGTTSICIGQNETLTITPTNFNVNSATIEWYYENSLLSNTASTLQISETGNYSVIINNNGCANQKDIEIIEKINSFDVVLEQGCNGKNYEINIVNSSDFSNATYSWTGPNGFVSFTQNIVVPNLEIGTYNVEVTDALGCKSSSFAVVENTNCFIPNGFSPDDDGINDYFDLTGYNVKKIYIYNRYGRLVYDKDNYINEWKGQTNDNKRLPASTYYYVLEFNEGESKTGWVYVSY</sequence>